<dbReference type="AlphaFoldDB" id="A0A1E3ASF3"/>
<sequence>MKLERLISIISKVDDVEDIKIEKGHSLKDDLHMNSFSFMLLLVELEDELGCSIDPNIFMQVNTVEDLYKKIQNITGEIL</sequence>
<reference evidence="2 3" key="1">
    <citation type="submission" date="2016-07" db="EMBL/GenBank/DDBJ databases">
        <title>Characterization of isolates of Eisenbergiella tayi derived from blood cultures, using whole genome sequencing.</title>
        <authorList>
            <person name="Burdz T."/>
            <person name="Wiebe D."/>
            <person name="Huynh C."/>
            <person name="Bernard K."/>
        </authorList>
    </citation>
    <scope>NUCLEOTIDE SEQUENCE [LARGE SCALE GENOMIC DNA]</scope>
    <source>
        <strain evidence="2 3">NML 120489</strain>
    </source>
</reference>
<dbReference type="EMBL" id="MCGI01000002">
    <property type="protein sequence ID" value="ODM11582.1"/>
    <property type="molecule type" value="Genomic_DNA"/>
</dbReference>
<dbReference type="PROSITE" id="PS50075">
    <property type="entry name" value="CARRIER"/>
    <property type="match status" value="1"/>
</dbReference>
<dbReference type="Gene3D" id="1.10.1200.10">
    <property type="entry name" value="ACP-like"/>
    <property type="match status" value="1"/>
</dbReference>
<dbReference type="Proteomes" id="UP000095003">
    <property type="component" value="Unassembled WGS sequence"/>
</dbReference>
<dbReference type="SUPFAM" id="SSF47336">
    <property type="entry name" value="ACP-like"/>
    <property type="match status" value="1"/>
</dbReference>
<dbReference type="GeneID" id="93300809"/>
<name>A0A1E3ASF3_9FIRM</name>
<proteinExistence type="predicted"/>
<protein>
    <submittedName>
        <fullName evidence="2">Acyl carrier protein</fullName>
    </submittedName>
</protein>
<organism evidence="2 3">
    <name type="scientific">Eisenbergiella tayi</name>
    <dbReference type="NCBI Taxonomy" id="1432052"/>
    <lineage>
        <taxon>Bacteria</taxon>
        <taxon>Bacillati</taxon>
        <taxon>Bacillota</taxon>
        <taxon>Clostridia</taxon>
        <taxon>Lachnospirales</taxon>
        <taxon>Lachnospiraceae</taxon>
        <taxon>Eisenbergiella</taxon>
    </lineage>
</organism>
<dbReference type="InterPro" id="IPR009081">
    <property type="entry name" value="PP-bd_ACP"/>
</dbReference>
<accession>A0A1E3ASF3</accession>
<evidence type="ECO:0000313" key="2">
    <source>
        <dbReference type="EMBL" id="ODM11582.1"/>
    </source>
</evidence>
<feature type="domain" description="Carrier" evidence="1">
    <location>
        <begin position="1"/>
        <end position="75"/>
    </location>
</feature>
<dbReference type="Pfam" id="PF00550">
    <property type="entry name" value="PP-binding"/>
    <property type="match status" value="1"/>
</dbReference>
<dbReference type="RefSeq" id="WP_069156823.1">
    <property type="nucleotide sequence ID" value="NZ_BAABXS010000001.1"/>
</dbReference>
<evidence type="ECO:0000313" key="3">
    <source>
        <dbReference type="Proteomes" id="UP000095003"/>
    </source>
</evidence>
<comment type="caution">
    <text evidence="2">The sequence shown here is derived from an EMBL/GenBank/DDBJ whole genome shotgun (WGS) entry which is preliminary data.</text>
</comment>
<gene>
    <name evidence="2" type="primary">acpP_2</name>
    <name evidence="2" type="ORF">BEH84_02197</name>
</gene>
<dbReference type="InterPro" id="IPR036736">
    <property type="entry name" value="ACP-like_sf"/>
</dbReference>
<evidence type="ECO:0000259" key="1">
    <source>
        <dbReference type="PROSITE" id="PS50075"/>
    </source>
</evidence>